<dbReference type="AlphaFoldDB" id="A0A1X7VU48"/>
<evidence type="ECO:0000256" key="2">
    <source>
        <dbReference type="SAM" id="SignalP"/>
    </source>
</evidence>
<evidence type="ECO:0000256" key="1">
    <source>
        <dbReference type="SAM" id="Phobius"/>
    </source>
</evidence>
<feature type="transmembrane region" description="Helical" evidence="1">
    <location>
        <begin position="129"/>
        <end position="150"/>
    </location>
</feature>
<protein>
    <submittedName>
        <fullName evidence="3">Uncharacterized protein</fullName>
    </submittedName>
</protein>
<feature type="transmembrane region" description="Helical" evidence="1">
    <location>
        <begin position="162"/>
        <end position="186"/>
    </location>
</feature>
<dbReference type="OrthoDB" id="10228393at2759"/>
<dbReference type="InParanoid" id="A0A1X7VU48"/>
<keyword evidence="1" id="KW-0472">Membrane</keyword>
<feature type="signal peptide" evidence="2">
    <location>
        <begin position="1"/>
        <end position="22"/>
    </location>
</feature>
<accession>A0A1X7VU48</accession>
<reference evidence="3" key="1">
    <citation type="submission" date="2017-05" db="UniProtKB">
        <authorList>
            <consortium name="EnsemblMetazoa"/>
        </authorList>
    </citation>
    <scope>IDENTIFICATION</scope>
</reference>
<dbReference type="EnsemblMetazoa" id="Aqu2.1.43617_001">
    <property type="protein sequence ID" value="Aqu2.1.43617_001"/>
    <property type="gene ID" value="Aqu2.1.43617"/>
</dbReference>
<name>A0A1X7VU48_AMPQE</name>
<sequence length="209" mass="23368">MMSALTLFCCVSFLLLAATATAIPFELRQVNNQCVDDTDCNPESLLNVTIPLNRVTCNNGRCACTACFMLNTTTNRCYLDPPCTAYDPNDQNSDNGCIDRRQKQLTAFLLSFFLTWTGAANFYIERYDFAVPQLIFGIILCAMSCVGRCAKECVKDKDNKAAKLGVCCFIAVPTCLLSMMFFAWWITDLVYFGTNRRTNGDGCYLIENL</sequence>
<keyword evidence="1" id="KW-1133">Transmembrane helix</keyword>
<keyword evidence="2" id="KW-0732">Signal</keyword>
<evidence type="ECO:0000313" key="3">
    <source>
        <dbReference type="EnsemblMetazoa" id="Aqu2.1.43617_001"/>
    </source>
</evidence>
<feature type="chain" id="PRO_5013141081" evidence="2">
    <location>
        <begin position="23"/>
        <end position="209"/>
    </location>
</feature>
<keyword evidence="1" id="KW-0812">Transmembrane</keyword>
<proteinExistence type="predicted"/>
<organism evidence="3">
    <name type="scientific">Amphimedon queenslandica</name>
    <name type="common">Sponge</name>
    <dbReference type="NCBI Taxonomy" id="400682"/>
    <lineage>
        <taxon>Eukaryota</taxon>
        <taxon>Metazoa</taxon>
        <taxon>Porifera</taxon>
        <taxon>Demospongiae</taxon>
        <taxon>Heteroscleromorpha</taxon>
        <taxon>Haplosclerida</taxon>
        <taxon>Niphatidae</taxon>
        <taxon>Amphimedon</taxon>
    </lineage>
</organism>